<dbReference type="InterPro" id="IPR011055">
    <property type="entry name" value="Dup_hybrid_motif"/>
</dbReference>
<evidence type="ECO:0000313" key="4">
    <source>
        <dbReference type="EMBL" id="GET40368.1"/>
    </source>
</evidence>
<dbReference type="Pfam" id="PF01551">
    <property type="entry name" value="Peptidase_M23"/>
    <property type="match status" value="1"/>
</dbReference>
<accession>A0AAV3XDP9</accession>
<dbReference type="AlphaFoldDB" id="A0AAV3XDP9"/>
<feature type="domain" description="M23ase beta-sheet core" evidence="3">
    <location>
        <begin position="529"/>
        <end position="619"/>
    </location>
</feature>
<dbReference type="Gene3D" id="2.70.70.10">
    <property type="entry name" value="Glucose Permease (Domain IIA)"/>
    <property type="match status" value="1"/>
</dbReference>
<organism evidence="4 5">
    <name type="scientific">Microseira wollei NIES-4236</name>
    <dbReference type="NCBI Taxonomy" id="2530354"/>
    <lineage>
        <taxon>Bacteria</taxon>
        <taxon>Bacillati</taxon>
        <taxon>Cyanobacteriota</taxon>
        <taxon>Cyanophyceae</taxon>
        <taxon>Oscillatoriophycideae</taxon>
        <taxon>Aerosakkonematales</taxon>
        <taxon>Aerosakkonemataceae</taxon>
        <taxon>Microseira</taxon>
    </lineage>
</organism>
<reference evidence="4" key="1">
    <citation type="submission" date="2019-10" db="EMBL/GenBank/DDBJ databases">
        <title>Draft genome sequece of Microseira wollei NIES-4236.</title>
        <authorList>
            <person name="Yamaguchi H."/>
            <person name="Suzuki S."/>
            <person name="Kawachi M."/>
        </authorList>
    </citation>
    <scope>NUCLEOTIDE SEQUENCE</scope>
    <source>
        <strain evidence="4">NIES-4236</strain>
    </source>
</reference>
<dbReference type="SUPFAM" id="SSF51261">
    <property type="entry name" value="Duplicated hybrid motif"/>
    <property type="match status" value="1"/>
</dbReference>
<dbReference type="GO" id="GO:0004222">
    <property type="term" value="F:metalloendopeptidase activity"/>
    <property type="evidence" value="ECO:0007669"/>
    <property type="project" value="TreeGrafter"/>
</dbReference>
<dbReference type="InterPro" id="IPR050570">
    <property type="entry name" value="Cell_wall_metabolism_enzyme"/>
</dbReference>
<dbReference type="CDD" id="cd12797">
    <property type="entry name" value="M23_peptidase"/>
    <property type="match status" value="1"/>
</dbReference>
<feature type="region of interest" description="Disordered" evidence="2">
    <location>
        <begin position="218"/>
        <end position="244"/>
    </location>
</feature>
<keyword evidence="1" id="KW-0732">Signal</keyword>
<sequence length="691" mass="77475">MEMEKPINRDKQIKLQSEETQLVALATNPSRGKFWQRVMLAQGIGWVGALGILGSSIAWTQEQASNPGGGSTIVEALPKASPIEPNLAAPRRAPARSGRRLRARMQRQRQRITSAVNNNTYIDRTDYSLGATRRRSGGTDTYDAPSSVVMTERTTRRQTTIARRQRAIEAGESVARVRTRVRSNLFRRDSASETQTDRSIEIPVYRYRVGRISRRSQITRRNSQPTQFGRISRGSQIARRREQQIQVDRISRRVQIARRAPQIQVDRIPRRVQIARNSQPTHVERSTRRSQIARRGQPEQLERSTRRSQIARIVQPEPERSNRRSQIARIVQPEPERSNRRSQIARIVQPEPERSNRRSQKARIGQPEPERSTRRSQMSRSRRPAQIPIEYVASTSASERIANSSSINNFRRRSQTAWRSSRRGAEVAAVGQIQIGSVTPNPNSVRVRHWNGIGTQTTLPQRLAPQPIGREQNSQPIPPWPGLAYNTATSKPQEYPRRPTLPIIFPLSIPAQITSVFGWRIHPISGDLRFHTGTDLGAPMGTPVVAAYPGRVALADTLSGYGLTAIIQHNDGTQETRYAHLSEVYVEPGDFIEQGTTIGRVGNTGTSTGPHLHFEIREQTPEGWVAIDAGAQIESSLARLLNTLQIAQSPQSETTESTKLAQPKTQLDNTELPEIIVPNTPAYFVPPLTGG</sequence>
<feature type="compositionally biased region" description="Polar residues" evidence="2">
    <location>
        <begin position="219"/>
        <end position="235"/>
    </location>
</feature>
<dbReference type="Proteomes" id="UP001050975">
    <property type="component" value="Unassembled WGS sequence"/>
</dbReference>
<feature type="region of interest" description="Disordered" evidence="2">
    <location>
        <begin position="276"/>
        <end position="388"/>
    </location>
</feature>
<feature type="region of interest" description="Disordered" evidence="2">
    <location>
        <begin position="132"/>
        <end position="156"/>
    </location>
</feature>
<dbReference type="PANTHER" id="PTHR21666:SF289">
    <property type="entry name" value="L-ALA--D-GLU ENDOPEPTIDASE"/>
    <property type="match status" value="1"/>
</dbReference>
<evidence type="ECO:0000259" key="3">
    <source>
        <dbReference type="Pfam" id="PF01551"/>
    </source>
</evidence>
<evidence type="ECO:0000313" key="5">
    <source>
        <dbReference type="Proteomes" id="UP001050975"/>
    </source>
</evidence>
<feature type="compositionally biased region" description="Basic and acidic residues" evidence="2">
    <location>
        <begin position="296"/>
        <end position="305"/>
    </location>
</feature>
<evidence type="ECO:0000256" key="2">
    <source>
        <dbReference type="SAM" id="MobiDB-lite"/>
    </source>
</evidence>
<dbReference type="InterPro" id="IPR016047">
    <property type="entry name" value="M23ase_b-sheet_dom"/>
</dbReference>
<keyword evidence="5" id="KW-1185">Reference proteome</keyword>
<name>A0AAV3XDP9_9CYAN</name>
<proteinExistence type="predicted"/>
<gene>
    <name evidence="4" type="ORF">MiSe_51770</name>
</gene>
<evidence type="ECO:0000256" key="1">
    <source>
        <dbReference type="ARBA" id="ARBA00022729"/>
    </source>
</evidence>
<dbReference type="EMBL" id="BLAY01000089">
    <property type="protein sequence ID" value="GET40368.1"/>
    <property type="molecule type" value="Genomic_DNA"/>
</dbReference>
<dbReference type="PANTHER" id="PTHR21666">
    <property type="entry name" value="PEPTIDASE-RELATED"/>
    <property type="match status" value="1"/>
</dbReference>
<protein>
    <submittedName>
        <fullName evidence="4">Peptidase M23B</fullName>
    </submittedName>
</protein>
<comment type="caution">
    <text evidence="4">The sequence shown here is derived from an EMBL/GenBank/DDBJ whole genome shotgun (WGS) entry which is preliminary data.</text>
</comment>